<keyword evidence="3" id="KW-1185">Reference proteome</keyword>
<proteinExistence type="predicted"/>
<evidence type="ECO:0000256" key="1">
    <source>
        <dbReference type="SAM" id="SignalP"/>
    </source>
</evidence>
<name>A0ABS5RL60_9MYCO</name>
<organism evidence="2 3">
    <name type="scientific">Mycolicibacter acidiphilus</name>
    <dbReference type="NCBI Taxonomy" id="2835306"/>
    <lineage>
        <taxon>Bacteria</taxon>
        <taxon>Bacillati</taxon>
        <taxon>Actinomycetota</taxon>
        <taxon>Actinomycetes</taxon>
        <taxon>Mycobacteriales</taxon>
        <taxon>Mycobacteriaceae</taxon>
        <taxon>Mycolicibacter</taxon>
    </lineage>
</organism>
<gene>
    <name evidence="2" type="ORF">KIH27_12075</name>
</gene>
<sequence length="230" mass="24929">MGAAAAFAAIVLPTATAHAVDPWGGDAGPFENCDGAVCLVMDNPRDGGWTYSGIRPLLTDWKADHQAYTVEYTHEDGTVTDAGSYNVKIEDFWNPTFTSSAYQFGDFTANPDASDDLDLGKFEFLSGASMYKVTMLDGLMSNLTINNVGEHDLSYWVFTFGDYTNTVVTDNVNHVSADFVQIGDAAPQLLWNSLFHSDIPTVPDYLLPADPFAGLDFDPNDFLGGILANL</sequence>
<keyword evidence="1" id="KW-0732">Signal</keyword>
<comment type="caution">
    <text evidence="2">The sequence shown here is derived from an EMBL/GenBank/DDBJ whole genome shotgun (WGS) entry which is preliminary data.</text>
</comment>
<accession>A0ABS5RL60</accession>
<protein>
    <submittedName>
        <fullName evidence="2">Uncharacterized protein</fullName>
    </submittedName>
</protein>
<feature type="chain" id="PRO_5045443845" evidence="1">
    <location>
        <begin position="20"/>
        <end position="230"/>
    </location>
</feature>
<evidence type="ECO:0000313" key="2">
    <source>
        <dbReference type="EMBL" id="MBS9534323.1"/>
    </source>
</evidence>
<dbReference type="Proteomes" id="UP001519535">
    <property type="component" value="Unassembled WGS sequence"/>
</dbReference>
<feature type="signal peptide" evidence="1">
    <location>
        <begin position="1"/>
        <end position="19"/>
    </location>
</feature>
<evidence type="ECO:0000313" key="3">
    <source>
        <dbReference type="Proteomes" id="UP001519535"/>
    </source>
</evidence>
<reference evidence="2 3" key="1">
    <citation type="submission" date="2021-05" db="EMBL/GenBank/DDBJ databases">
        <title>Mycobacterium acidophilum sp. nov., an extremely acid-tolerant member of the genus Mycobacterium.</title>
        <authorList>
            <person name="Xia J."/>
        </authorList>
    </citation>
    <scope>NUCLEOTIDE SEQUENCE [LARGE SCALE GENOMIC DNA]</scope>
    <source>
        <strain evidence="2 3">M1</strain>
    </source>
</reference>
<dbReference type="RefSeq" id="WP_214093187.1">
    <property type="nucleotide sequence ID" value="NZ_JAHCLR010000021.1"/>
</dbReference>
<dbReference type="EMBL" id="JAHCLR010000021">
    <property type="protein sequence ID" value="MBS9534323.1"/>
    <property type="molecule type" value="Genomic_DNA"/>
</dbReference>